<dbReference type="InterPro" id="IPR011333">
    <property type="entry name" value="SKP1/BTB/POZ_sf"/>
</dbReference>
<dbReference type="Proteomes" id="UP001165063">
    <property type="component" value="Unassembled WGS sequence"/>
</dbReference>
<feature type="domain" description="BTB" evidence="1">
    <location>
        <begin position="23"/>
        <end position="95"/>
    </location>
</feature>
<dbReference type="SUPFAM" id="SSF54695">
    <property type="entry name" value="POZ domain"/>
    <property type="match status" value="1"/>
</dbReference>
<gene>
    <name evidence="2" type="ORF">Amon01_000190600</name>
</gene>
<dbReference type="AlphaFoldDB" id="A0A9W7DHX6"/>
<proteinExistence type="predicted"/>
<name>A0A9W7DHX6_AMBMO</name>
<dbReference type="InterPro" id="IPR000210">
    <property type="entry name" value="BTB/POZ_dom"/>
</dbReference>
<evidence type="ECO:0000259" key="1">
    <source>
        <dbReference type="PROSITE" id="PS50097"/>
    </source>
</evidence>
<dbReference type="OrthoDB" id="6359943at2759"/>
<dbReference type="Gene3D" id="3.30.710.10">
    <property type="entry name" value="Potassium Channel Kv1.1, Chain A"/>
    <property type="match status" value="1"/>
</dbReference>
<keyword evidence="3" id="KW-1185">Reference proteome</keyword>
<dbReference type="PANTHER" id="PTHR47369">
    <property type="entry name" value="BTB/POZ DOMAIN-CONTAINING PROTEIN"/>
    <property type="match status" value="1"/>
</dbReference>
<organism evidence="2 3">
    <name type="scientific">Ambrosiozyma monospora</name>
    <name type="common">Yeast</name>
    <name type="synonym">Endomycopsis monosporus</name>
    <dbReference type="NCBI Taxonomy" id="43982"/>
    <lineage>
        <taxon>Eukaryota</taxon>
        <taxon>Fungi</taxon>
        <taxon>Dikarya</taxon>
        <taxon>Ascomycota</taxon>
        <taxon>Saccharomycotina</taxon>
        <taxon>Pichiomycetes</taxon>
        <taxon>Pichiales</taxon>
        <taxon>Pichiaceae</taxon>
        <taxon>Ambrosiozyma</taxon>
    </lineage>
</organism>
<reference evidence="2" key="1">
    <citation type="submission" date="2023-04" db="EMBL/GenBank/DDBJ databases">
        <title>Ambrosiozyma monospora NBRC 1965.</title>
        <authorList>
            <person name="Ichikawa N."/>
            <person name="Sato H."/>
            <person name="Tonouchi N."/>
        </authorList>
    </citation>
    <scope>NUCLEOTIDE SEQUENCE</scope>
    <source>
        <strain evidence="2">NBRC 1965</strain>
    </source>
</reference>
<accession>A0A9W7DHX6</accession>
<evidence type="ECO:0000313" key="3">
    <source>
        <dbReference type="Proteomes" id="UP001165063"/>
    </source>
</evidence>
<comment type="caution">
    <text evidence="2">The sequence shown here is derived from an EMBL/GenBank/DDBJ whole genome shotgun (WGS) entry which is preliminary data.</text>
</comment>
<protein>
    <submittedName>
        <fullName evidence="2">Unnamed protein product</fullName>
    </submittedName>
</protein>
<sequence length="490" mass="56435">MPDTSYKSYDSYMAYLYESGTSSDVQVKALGTTYELHSLLLKRSPYFKCLIEWNKEKNSSDDDTLVNEQSLVLDVESDDPLITKDSFELMLKRLYGIHDCRKEKEIRAEMIATAFFFQMEDIKDSMLEDWLWNSEGMRCVIRILQMVDSHEYGKYGTQLMNKCKSFLYDNGWQTGYGAWLGIKPSLIPEIVNADEFFVPNEFERIMFAVNILQDSEADDDEIDLAITKFRESFSFFTLTYPQQLELLNQRSLSGKLIFDLSSLSDTTILATHIQYSTTLDKSSPISTEALKVPQHPKFKHYFYDKLLKKDLPYYSTIIPPFRLSIMLNQNSITKLSVSGSYHQGFAYCGSAWIMSLFNYTKSDQYFTFGLKRVPDTTPLSGRYTKPASTKLPFFRQSLEECDTPNLPLSHDVFKSEANFHDWRDVVPVYSKISFESENGSKSKQVSGLGENKIGFLEVPCRISFPKYLQKSLLEGRLEKPIKMNILIGAT</sequence>
<dbReference type="PANTHER" id="PTHR47369:SF1">
    <property type="entry name" value="BTB_POZ DOMAIN-CONTAINING PROTEIN"/>
    <property type="match status" value="1"/>
</dbReference>
<dbReference type="PROSITE" id="PS50097">
    <property type="entry name" value="BTB"/>
    <property type="match status" value="1"/>
</dbReference>
<evidence type="ECO:0000313" key="2">
    <source>
        <dbReference type="EMBL" id="GMG21318.1"/>
    </source>
</evidence>
<dbReference type="EMBL" id="BSXU01000628">
    <property type="protein sequence ID" value="GMG21318.1"/>
    <property type="molecule type" value="Genomic_DNA"/>
</dbReference>